<dbReference type="PRINTS" id="PR00449">
    <property type="entry name" value="RASTRNSFRMNG"/>
</dbReference>
<name>A0A6P7U061_9MOLL</name>
<dbReference type="SMART" id="SM00175">
    <property type="entry name" value="RAB"/>
    <property type="match status" value="1"/>
</dbReference>
<sequence>MKTRFKVVAVGDGGCGKTSLLSSFSNNVFPENYLPTVFETFLKVFDYENESYEIMLWDTAGQEDYDRLRPLSYQDTNVILCCFDITDADSFSNVTEKWIPEVDPKTNFVGEGFLSEHKSDSCGHEE</sequence>
<dbReference type="RefSeq" id="XP_029654356.1">
    <property type="nucleotide sequence ID" value="XM_029798496.1"/>
</dbReference>
<dbReference type="InterPro" id="IPR001806">
    <property type="entry name" value="Small_GTPase"/>
</dbReference>
<accession>A0A6P7U061</accession>
<keyword evidence="1" id="KW-0547">Nucleotide-binding</keyword>
<dbReference type="SMART" id="SM00173">
    <property type="entry name" value="RAS"/>
    <property type="match status" value="1"/>
</dbReference>
<dbReference type="Gene3D" id="3.40.50.300">
    <property type="entry name" value="P-loop containing nucleotide triphosphate hydrolases"/>
    <property type="match status" value="1"/>
</dbReference>
<evidence type="ECO:0000313" key="4">
    <source>
        <dbReference type="RefSeq" id="XP_029654356.1"/>
    </source>
</evidence>
<dbReference type="NCBIfam" id="TIGR00231">
    <property type="entry name" value="small_GTP"/>
    <property type="match status" value="1"/>
</dbReference>
<evidence type="ECO:0000313" key="3">
    <source>
        <dbReference type="Proteomes" id="UP000515154"/>
    </source>
</evidence>
<dbReference type="SUPFAM" id="SSF52540">
    <property type="entry name" value="P-loop containing nucleoside triphosphate hydrolases"/>
    <property type="match status" value="1"/>
</dbReference>
<proteinExistence type="predicted"/>
<dbReference type="InterPro" id="IPR005225">
    <property type="entry name" value="Small_GTP-bd"/>
</dbReference>
<dbReference type="PANTHER" id="PTHR24072">
    <property type="entry name" value="RHO FAMILY GTPASE"/>
    <property type="match status" value="1"/>
</dbReference>
<dbReference type="InterPro" id="IPR027417">
    <property type="entry name" value="P-loop_NTPase"/>
</dbReference>
<dbReference type="Pfam" id="PF00071">
    <property type="entry name" value="Ras"/>
    <property type="match status" value="1"/>
</dbReference>
<dbReference type="Proteomes" id="UP000515154">
    <property type="component" value="Unplaced"/>
</dbReference>
<dbReference type="SMART" id="SM00174">
    <property type="entry name" value="RHO"/>
    <property type="match status" value="1"/>
</dbReference>
<dbReference type="AlphaFoldDB" id="A0A6P7U061"/>
<keyword evidence="2" id="KW-0342">GTP-binding</keyword>
<reference evidence="4" key="1">
    <citation type="submission" date="2025-08" db="UniProtKB">
        <authorList>
            <consortium name="RefSeq"/>
        </authorList>
    </citation>
    <scope>IDENTIFICATION</scope>
</reference>
<dbReference type="PROSITE" id="PS51419">
    <property type="entry name" value="RAB"/>
    <property type="match status" value="1"/>
</dbReference>
<gene>
    <name evidence="4" type="primary">LOC115227753</name>
</gene>
<dbReference type="GO" id="GO:0007264">
    <property type="term" value="P:small GTPase-mediated signal transduction"/>
    <property type="evidence" value="ECO:0007669"/>
    <property type="project" value="InterPro"/>
</dbReference>
<dbReference type="GO" id="GO:0005525">
    <property type="term" value="F:GTP binding"/>
    <property type="evidence" value="ECO:0007669"/>
    <property type="project" value="UniProtKB-KW"/>
</dbReference>
<evidence type="ECO:0000256" key="1">
    <source>
        <dbReference type="ARBA" id="ARBA00022741"/>
    </source>
</evidence>
<organism evidence="3 4">
    <name type="scientific">Octopus sinensis</name>
    <name type="common">East Asian common octopus</name>
    <dbReference type="NCBI Taxonomy" id="2607531"/>
    <lineage>
        <taxon>Eukaryota</taxon>
        <taxon>Metazoa</taxon>
        <taxon>Spiralia</taxon>
        <taxon>Lophotrochozoa</taxon>
        <taxon>Mollusca</taxon>
        <taxon>Cephalopoda</taxon>
        <taxon>Coleoidea</taxon>
        <taxon>Octopodiformes</taxon>
        <taxon>Octopoda</taxon>
        <taxon>Incirrata</taxon>
        <taxon>Octopodidae</taxon>
        <taxon>Octopus</taxon>
    </lineage>
</organism>
<dbReference type="GO" id="GO:0003924">
    <property type="term" value="F:GTPase activity"/>
    <property type="evidence" value="ECO:0007669"/>
    <property type="project" value="InterPro"/>
</dbReference>
<dbReference type="KEGG" id="osn:115227753"/>
<keyword evidence="3" id="KW-1185">Reference proteome</keyword>
<protein>
    <submittedName>
        <fullName evidence="4">Rho-related GTP-binding protein RhoB-like</fullName>
    </submittedName>
</protein>
<dbReference type="PROSITE" id="PS51420">
    <property type="entry name" value="RHO"/>
    <property type="match status" value="1"/>
</dbReference>
<dbReference type="InterPro" id="IPR003578">
    <property type="entry name" value="Small_GTPase_Rho"/>
</dbReference>
<evidence type="ECO:0000256" key="2">
    <source>
        <dbReference type="ARBA" id="ARBA00023134"/>
    </source>
</evidence>